<name>A0A803L862_CHEQI</name>
<dbReference type="SUPFAM" id="SSF81383">
    <property type="entry name" value="F-box domain"/>
    <property type="match status" value="1"/>
</dbReference>
<accession>A0A803L862</accession>
<dbReference type="EnsemblPlants" id="AUR62008051-RA">
    <property type="protein sequence ID" value="AUR62008051-RA:cds"/>
    <property type="gene ID" value="AUR62008051"/>
</dbReference>
<dbReference type="OMA" id="MERETMD"/>
<dbReference type="InterPro" id="IPR032675">
    <property type="entry name" value="LRR_dom_sf"/>
</dbReference>
<dbReference type="Proteomes" id="UP000596660">
    <property type="component" value="Unplaced"/>
</dbReference>
<dbReference type="PANTHER" id="PTHR13318">
    <property type="entry name" value="PARTNER OF PAIRED, ISOFORM B-RELATED"/>
    <property type="match status" value="1"/>
</dbReference>
<reference evidence="1" key="1">
    <citation type="journal article" date="2017" name="Nature">
        <title>The genome of Chenopodium quinoa.</title>
        <authorList>
            <person name="Jarvis D.E."/>
            <person name="Ho Y.S."/>
            <person name="Lightfoot D.J."/>
            <person name="Schmoeckel S.M."/>
            <person name="Li B."/>
            <person name="Borm T.J.A."/>
            <person name="Ohyanagi H."/>
            <person name="Mineta K."/>
            <person name="Michell C.T."/>
            <person name="Saber N."/>
            <person name="Kharbatia N.M."/>
            <person name="Rupper R.R."/>
            <person name="Sharp A.R."/>
            <person name="Dally N."/>
            <person name="Boughton B.A."/>
            <person name="Woo Y.H."/>
            <person name="Gao G."/>
            <person name="Schijlen E.G.W.M."/>
            <person name="Guo X."/>
            <person name="Momin A.A."/>
            <person name="Negrao S."/>
            <person name="Al-Babili S."/>
            <person name="Gehring C."/>
            <person name="Roessner U."/>
            <person name="Jung C."/>
            <person name="Murphy K."/>
            <person name="Arold S.T."/>
            <person name="Gojobori T."/>
            <person name="van der Linden C.G."/>
            <person name="van Loo E.N."/>
            <person name="Jellen E.N."/>
            <person name="Maughan P.J."/>
            <person name="Tester M."/>
        </authorList>
    </citation>
    <scope>NUCLEOTIDE SEQUENCE [LARGE SCALE GENOMIC DNA]</scope>
    <source>
        <strain evidence="1">cv. PI 614886</strain>
    </source>
</reference>
<sequence>MDLPDDCVNVIDDSQSDNSTTIMDLPDDCLVFIFKRLSDERDREVFGLTCTRWLDIQNRNRKSLQFDCSITYTRQLSRKPHKIDKHDLHRALSRFPYLRSLSLSGCTELPDSGLKLLQSFGSSLRALHLDCCFEITDNGLSFVASGCPLLIYISLYRCNITDVGLKNLAKSCLGLEDVNLMYCLGITDHGINGLVQNCAHLYGIRISNCRGIKGVGFHGCSQTLAYLEAESCKLEPEGIASMVSGGGLEYLNISNLSWSIRGDGLSAIGGGFAKMLRVLNMRLCRMIRDEGVALIAKGCPSLVEWNLALCHEIRVAGWESIALNCHNLERLHVNRCRNLCDRGLEALKNGCKKLTVLYMNGCPQISTLAIELFRLSRGDSIKEEEILTIGPKWQFWWHQRIYME</sequence>
<dbReference type="Gene3D" id="1.20.1280.50">
    <property type="match status" value="1"/>
</dbReference>
<dbReference type="KEGG" id="cqi:110700246"/>
<organism evidence="1 2">
    <name type="scientific">Chenopodium quinoa</name>
    <name type="common">Quinoa</name>
    <dbReference type="NCBI Taxonomy" id="63459"/>
    <lineage>
        <taxon>Eukaryota</taxon>
        <taxon>Viridiplantae</taxon>
        <taxon>Streptophyta</taxon>
        <taxon>Embryophyta</taxon>
        <taxon>Tracheophyta</taxon>
        <taxon>Spermatophyta</taxon>
        <taxon>Magnoliopsida</taxon>
        <taxon>eudicotyledons</taxon>
        <taxon>Gunneridae</taxon>
        <taxon>Pentapetalae</taxon>
        <taxon>Caryophyllales</taxon>
        <taxon>Chenopodiaceae</taxon>
        <taxon>Chenopodioideae</taxon>
        <taxon>Atripliceae</taxon>
        <taxon>Chenopodium</taxon>
    </lineage>
</organism>
<dbReference type="RefSeq" id="XP_021733445.1">
    <property type="nucleotide sequence ID" value="XM_021877753.1"/>
</dbReference>
<dbReference type="GeneID" id="110700246"/>
<proteinExistence type="predicted"/>
<dbReference type="InterPro" id="IPR036047">
    <property type="entry name" value="F-box-like_dom_sf"/>
</dbReference>
<reference evidence="1" key="2">
    <citation type="submission" date="2021-03" db="UniProtKB">
        <authorList>
            <consortium name="EnsemblPlants"/>
        </authorList>
    </citation>
    <scope>IDENTIFICATION</scope>
</reference>
<dbReference type="Gene3D" id="3.80.10.10">
    <property type="entry name" value="Ribonuclease Inhibitor"/>
    <property type="match status" value="1"/>
</dbReference>
<dbReference type="SUPFAM" id="SSF52047">
    <property type="entry name" value="RNI-like"/>
    <property type="match status" value="1"/>
</dbReference>
<dbReference type="GO" id="GO:0019005">
    <property type="term" value="C:SCF ubiquitin ligase complex"/>
    <property type="evidence" value="ECO:0007669"/>
    <property type="project" value="TreeGrafter"/>
</dbReference>
<dbReference type="Gramene" id="AUR62008051-RA">
    <property type="protein sequence ID" value="AUR62008051-RA:cds"/>
    <property type="gene ID" value="AUR62008051"/>
</dbReference>
<evidence type="ECO:0000313" key="2">
    <source>
        <dbReference type="Proteomes" id="UP000596660"/>
    </source>
</evidence>
<dbReference type="SMART" id="SM00367">
    <property type="entry name" value="LRR_CC"/>
    <property type="match status" value="6"/>
</dbReference>
<protein>
    <recommendedName>
        <fullName evidence="3">F-box/LRR-repeat protein 12</fullName>
    </recommendedName>
</protein>
<dbReference type="OrthoDB" id="550575at2759"/>
<dbReference type="AlphaFoldDB" id="A0A803L862"/>
<evidence type="ECO:0008006" key="3">
    <source>
        <dbReference type="Google" id="ProtNLM"/>
    </source>
</evidence>
<evidence type="ECO:0000313" key="1">
    <source>
        <dbReference type="EnsemblPlants" id="AUR62008051-RA:cds"/>
    </source>
</evidence>
<dbReference type="InterPro" id="IPR006553">
    <property type="entry name" value="Leu-rich_rpt_Cys-con_subtyp"/>
</dbReference>
<gene>
    <name evidence="1" type="primary">LOC110700246</name>
</gene>
<dbReference type="CDD" id="cd22159">
    <property type="entry name" value="F-box_AtTIR1-like"/>
    <property type="match status" value="1"/>
</dbReference>
<keyword evidence="2" id="KW-1185">Reference proteome</keyword>
<dbReference type="GO" id="GO:0031146">
    <property type="term" value="P:SCF-dependent proteasomal ubiquitin-dependent protein catabolic process"/>
    <property type="evidence" value="ECO:0007669"/>
    <property type="project" value="TreeGrafter"/>
</dbReference>
<dbReference type="InterPro" id="IPR001611">
    <property type="entry name" value="Leu-rich_rpt"/>
</dbReference>
<dbReference type="Pfam" id="PF13516">
    <property type="entry name" value="LRR_6"/>
    <property type="match status" value="2"/>
</dbReference>